<keyword evidence="3" id="KW-1185">Reference proteome</keyword>
<comment type="caution">
    <text evidence="2">The sequence shown here is derived from an EMBL/GenBank/DDBJ whole genome shotgun (WGS) entry which is preliminary data.</text>
</comment>
<protein>
    <submittedName>
        <fullName evidence="2">Uncharacterized protein</fullName>
    </submittedName>
</protein>
<evidence type="ECO:0000313" key="3">
    <source>
        <dbReference type="Proteomes" id="UP001433268"/>
    </source>
</evidence>
<proteinExistence type="predicted"/>
<evidence type="ECO:0000313" key="2">
    <source>
        <dbReference type="EMBL" id="KAK8075771.1"/>
    </source>
</evidence>
<sequence>MSTPITSRCSLVSPQGKGPTAWEQATPEQKTKAKTQMILFPFCAHCGRKEIELNDPEDLFHHHLTCRGSNAGSRQDLKPSPFCKVCGEQATADSSGQLQCTNPSCKSHEKNATYDEDYCDKCGFNLSGCSQAYRILHDHWCRALPGGPWNGTKGFCPFCGISFQGLDHEEREQHVWDCSERPSPKPTKCPICCPWCKQYLVGKATNTEYSDPGKHYHFFHHMGQVPKRVQPQVGVDVGNEEIGVDLNVGPDSRCPYWSECGARTSDMTNAQWNKHMENCHSANNFYPNGMPDSIHSAPPTNYGKTIPGMLAAYPARAGGIATGAKTGNSNGSIIFNPENWGGPIIDNKSDSSSSESDHKRPRITWESDPDNTEYIPSQEIEEPPEEYMDTRLHSDSAENLELLLQERGEDYVPGPGGYTLGSVYGYGYGHGHGHGYGHGHGTGTGTGNVNTEESLF</sequence>
<organism evidence="2 3">
    <name type="scientific">Apiospora hydei</name>
    <dbReference type="NCBI Taxonomy" id="1337664"/>
    <lineage>
        <taxon>Eukaryota</taxon>
        <taxon>Fungi</taxon>
        <taxon>Dikarya</taxon>
        <taxon>Ascomycota</taxon>
        <taxon>Pezizomycotina</taxon>
        <taxon>Sordariomycetes</taxon>
        <taxon>Xylariomycetidae</taxon>
        <taxon>Amphisphaeriales</taxon>
        <taxon>Apiosporaceae</taxon>
        <taxon>Apiospora</taxon>
    </lineage>
</organism>
<dbReference type="RefSeq" id="XP_066666711.1">
    <property type="nucleotide sequence ID" value="XM_066814749.1"/>
</dbReference>
<dbReference type="EMBL" id="JAQQWN010000007">
    <property type="protein sequence ID" value="KAK8075771.1"/>
    <property type="molecule type" value="Genomic_DNA"/>
</dbReference>
<dbReference type="GeneID" id="92047809"/>
<reference evidence="2 3" key="1">
    <citation type="submission" date="2023-01" db="EMBL/GenBank/DDBJ databases">
        <title>Analysis of 21 Apiospora genomes using comparative genomics revels a genus with tremendous synthesis potential of carbohydrate active enzymes and secondary metabolites.</title>
        <authorList>
            <person name="Sorensen T."/>
        </authorList>
    </citation>
    <scope>NUCLEOTIDE SEQUENCE [LARGE SCALE GENOMIC DNA]</scope>
    <source>
        <strain evidence="2 3">CBS 114990</strain>
    </source>
</reference>
<accession>A0ABR1VZL9</accession>
<gene>
    <name evidence="2" type="ORF">PG997_010434</name>
</gene>
<evidence type="ECO:0000256" key="1">
    <source>
        <dbReference type="SAM" id="MobiDB-lite"/>
    </source>
</evidence>
<feature type="compositionally biased region" description="Polar residues" evidence="1">
    <location>
        <begin position="1"/>
        <end position="13"/>
    </location>
</feature>
<name>A0ABR1VZL9_9PEZI</name>
<feature type="region of interest" description="Disordered" evidence="1">
    <location>
        <begin position="1"/>
        <end position="23"/>
    </location>
</feature>
<dbReference type="Proteomes" id="UP001433268">
    <property type="component" value="Unassembled WGS sequence"/>
</dbReference>
<feature type="region of interest" description="Disordered" evidence="1">
    <location>
        <begin position="338"/>
        <end position="388"/>
    </location>
</feature>